<keyword evidence="1" id="KW-0732">Signal</keyword>
<reference evidence="2" key="1">
    <citation type="submission" date="2021-12" db="EMBL/GenBank/DDBJ databases">
        <authorList>
            <person name="King R."/>
        </authorList>
    </citation>
    <scope>NUCLEOTIDE SEQUENCE</scope>
</reference>
<dbReference type="Proteomes" id="UP001152759">
    <property type="component" value="Chromosome 3"/>
</dbReference>
<accession>A0A9P0F3B0</accession>
<feature type="chain" id="PRO_5040323482" evidence="1">
    <location>
        <begin position="22"/>
        <end position="188"/>
    </location>
</feature>
<evidence type="ECO:0000313" key="2">
    <source>
        <dbReference type="EMBL" id="CAH0387142.1"/>
    </source>
</evidence>
<organism evidence="2 3">
    <name type="scientific">Bemisia tabaci</name>
    <name type="common">Sweetpotato whitefly</name>
    <name type="synonym">Aleurodes tabaci</name>
    <dbReference type="NCBI Taxonomy" id="7038"/>
    <lineage>
        <taxon>Eukaryota</taxon>
        <taxon>Metazoa</taxon>
        <taxon>Ecdysozoa</taxon>
        <taxon>Arthropoda</taxon>
        <taxon>Hexapoda</taxon>
        <taxon>Insecta</taxon>
        <taxon>Pterygota</taxon>
        <taxon>Neoptera</taxon>
        <taxon>Paraneoptera</taxon>
        <taxon>Hemiptera</taxon>
        <taxon>Sternorrhyncha</taxon>
        <taxon>Aleyrodoidea</taxon>
        <taxon>Aleyrodidae</taxon>
        <taxon>Aleyrodinae</taxon>
        <taxon>Bemisia</taxon>
    </lineage>
</organism>
<dbReference type="Gene3D" id="2.120.10.30">
    <property type="entry name" value="TolB, C-terminal domain"/>
    <property type="match status" value="1"/>
</dbReference>
<name>A0A9P0F3B0_BEMTA</name>
<dbReference type="EMBL" id="OU963864">
    <property type="protein sequence ID" value="CAH0387142.1"/>
    <property type="molecule type" value="Genomic_DNA"/>
</dbReference>
<protein>
    <submittedName>
        <fullName evidence="2">Uncharacterized protein</fullName>
    </submittedName>
</protein>
<dbReference type="InterPro" id="IPR011042">
    <property type="entry name" value="6-blade_b-propeller_TolB-like"/>
</dbReference>
<evidence type="ECO:0000313" key="3">
    <source>
        <dbReference type="Proteomes" id="UP001152759"/>
    </source>
</evidence>
<feature type="signal peptide" evidence="1">
    <location>
        <begin position="1"/>
        <end position="21"/>
    </location>
</feature>
<evidence type="ECO:0000256" key="1">
    <source>
        <dbReference type="SAM" id="SignalP"/>
    </source>
</evidence>
<proteinExistence type="predicted"/>
<keyword evidence="3" id="KW-1185">Reference proteome</keyword>
<gene>
    <name evidence="2" type="ORF">BEMITA_LOCUS6193</name>
</gene>
<dbReference type="AlphaFoldDB" id="A0A9P0F3B0"/>
<sequence>MKYGTITLFVFTLPLLVVTNSNTPIKDPYGIDDRLEIVHLYLDQWPTGVAVSESGRIFSCFPAANDELNSNNGTNNVFQVAELTGFDTETAYPNETYNNPPGGCVNFSGPFPRTKGLSDYLLSVPTVAFDQNDVLYLLDNGRCIYNGVRLEASPGGPKLVSVDLNTDSIIRSSSSPRMSSRLNRSWVT</sequence>